<dbReference type="GeneID" id="36283661"/>
<dbReference type="EC" id="3.1.3.-" evidence="7"/>
<keyword evidence="5 7" id="KW-0464">Manganese</keyword>
<dbReference type="GO" id="GO:0005634">
    <property type="term" value="C:nucleus"/>
    <property type="evidence" value="ECO:0007669"/>
    <property type="project" value="TreeGrafter"/>
</dbReference>
<evidence type="ECO:0000256" key="6">
    <source>
        <dbReference type="ARBA" id="ARBA00048809"/>
    </source>
</evidence>
<comment type="domain">
    <text evidence="7">Subfamily III proteins have a conserved RTxK motif about 40-50 residues from the C-terminus; the threonine may be replaced by serine or cysteine.</text>
</comment>
<protein>
    <recommendedName>
        <fullName evidence="7">Sugar phosphate phosphatase</fullName>
        <ecNumber evidence="7">3.1.3.-</ecNumber>
    </recommendedName>
</protein>
<dbReference type="InterPro" id="IPR002791">
    <property type="entry name" value="ARMT1-like_metal-bd"/>
</dbReference>
<dbReference type="EMBL" id="KV441386">
    <property type="protein sequence ID" value="OAF63187.1"/>
    <property type="molecule type" value="Genomic_DNA"/>
</dbReference>
<evidence type="ECO:0000256" key="1">
    <source>
        <dbReference type="ARBA" id="ARBA00001326"/>
    </source>
</evidence>
<dbReference type="Gene3D" id="3.40.50.10880">
    <property type="entry name" value="Uncharacterised protein PF01937, DUF89, domain 3"/>
    <property type="match status" value="1"/>
</dbReference>
<accession>A0A177AM91</accession>
<evidence type="ECO:0000256" key="5">
    <source>
        <dbReference type="ARBA" id="ARBA00023211"/>
    </source>
</evidence>
<dbReference type="FunFam" id="1.20.930.60:FF:000002">
    <property type="entry name" value="Protein-glutamate O-methyltransferase C1393.13"/>
    <property type="match status" value="1"/>
</dbReference>
<name>A0A177AM91_9PEZI</name>
<evidence type="ECO:0000313" key="9">
    <source>
        <dbReference type="EMBL" id="OAF63187.1"/>
    </source>
</evidence>
<comment type="similarity">
    <text evidence="2 7">Belongs to the damage-control phosphatase family. Sugar phosphate phosphatase III subfamily.</text>
</comment>
<dbReference type="PANTHER" id="PTHR12260">
    <property type="entry name" value="DAMAGE-CONTROL PHOSPHATASE ARMT1"/>
    <property type="match status" value="1"/>
</dbReference>
<organism evidence="9">
    <name type="scientific">Pseudogymnoascus destructans</name>
    <dbReference type="NCBI Taxonomy" id="655981"/>
    <lineage>
        <taxon>Eukaryota</taxon>
        <taxon>Fungi</taxon>
        <taxon>Dikarya</taxon>
        <taxon>Ascomycota</taxon>
        <taxon>Pezizomycotina</taxon>
        <taxon>Leotiomycetes</taxon>
        <taxon>Thelebolales</taxon>
        <taxon>Thelebolaceae</taxon>
        <taxon>Pseudogymnoascus</taxon>
    </lineage>
</organism>
<dbReference type="VEuPathDB" id="FungiDB:GMDG_00695"/>
<feature type="domain" description="Damage-control phosphatase ARMT1-like metal-binding" evidence="8">
    <location>
        <begin position="23"/>
        <end position="440"/>
    </location>
</feature>
<evidence type="ECO:0000256" key="4">
    <source>
        <dbReference type="ARBA" id="ARBA00022801"/>
    </source>
</evidence>
<evidence type="ECO:0000256" key="7">
    <source>
        <dbReference type="RuleBase" id="RU367030"/>
    </source>
</evidence>
<comment type="catalytic activity">
    <reaction evidence="6 7">
        <text>beta-D-fructose 6-phosphate = dihydroxyacetone + D-glyceraldehyde 3-phosphate</text>
        <dbReference type="Rhea" id="RHEA:28002"/>
        <dbReference type="ChEBI" id="CHEBI:16016"/>
        <dbReference type="ChEBI" id="CHEBI:57634"/>
        <dbReference type="ChEBI" id="CHEBI:59776"/>
    </reaction>
</comment>
<reference evidence="9" key="1">
    <citation type="submission" date="2016-03" db="EMBL/GenBank/DDBJ databases">
        <title>Updated assembly of Pseudogymnoascus destructans, the fungus causing white-nose syndrome of bats.</title>
        <authorList>
            <person name="Palmer J.M."/>
            <person name="Drees K.P."/>
            <person name="Foster J.T."/>
            <person name="Lindner D.L."/>
        </authorList>
    </citation>
    <scope>NUCLEOTIDE SEQUENCE [LARGE SCALE GENOMIC DNA]</scope>
    <source>
        <strain evidence="9">20631-21</strain>
    </source>
</reference>
<dbReference type="RefSeq" id="XP_024328457.1">
    <property type="nucleotide sequence ID" value="XM_024464257.1"/>
</dbReference>
<dbReference type="Gene3D" id="1.20.930.60">
    <property type="match status" value="1"/>
</dbReference>
<comment type="function">
    <text evidence="7">Metal-dependent phosphatase that shows phosphatase activity against several substrates, including fructose-1-phosphate and fructose-6-phosphate. Its preference for fructose-1-phosphate, a strong glycating agent that causes DNA damage rather than a canonical yeast metabolite, suggests a damage-control function in hexose phosphate metabolism.</text>
</comment>
<dbReference type="PANTHER" id="PTHR12260:SF6">
    <property type="entry name" value="DAMAGE-CONTROL PHOSPHATASE ARMT1"/>
    <property type="match status" value="1"/>
</dbReference>
<dbReference type="InterPro" id="IPR036075">
    <property type="entry name" value="ARMT-1-like_metal-bd_sf"/>
</dbReference>
<dbReference type="InterPro" id="IPR039763">
    <property type="entry name" value="ARMT1"/>
</dbReference>
<evidence type="ECO:0000256" key="3">
    <source>
        <dbReference type="ARBA" id="ARBA00022723"/>
    </source>
</evidence>
<dbReference type="AlphaFoldDB" id="A0A177AM91"/>
<comment type="catalytic activity">
    <reaction evidence="1 7">
        <text>beta-D-fructose 1-phosphate + H2O = D-fructose + phosphate</text>
        <dbReference type="Rhea" id="RHEA:35603"/>
        <dbReference type="ChEBI" id="CHEBI:15377"/>
        <dbReference type="ChEBI" id="CHEBI:37721"/>
        <dbReference type="ChEBI" id="CHEBI:43474"/>
        <dbReference type="ChEBI" id="CHEBI:138881"/>
    </reaction>
</comment>
<dbReference type="eggNOG" id="KOG3870">
    <property type="taxonomic scope" value="Eukaryota"/>
</dbReference>
<sequence length="471" mass="51660">MEHDTKTPQYLTSDRSSFAFTSARSRWPVILTGAIDDVHRAVSALELSQADKREEGKRIVEAVGALKYEVLHDRAMTPLEDDGGSDIEEYNRELAALGETTWLHAPWLFSECYLYRRIATHLARSTHWKQHDVFARQKISTFRSSGPAVLELATRYNAILSDLARTTPSAEAASLVFTEIAEISLWGNATDLSLLTSLSYADIQKLQGSEARKAAEKHILVNDLHAAYDVLLKAQAAGGERTVDIILDNAGFELFADLLLAGYLLATGLATSVTLHPKSIPWFVSDVVPADFAALLSALHDPRAFFETASEEEEREGTAPARLADDEVAALEALFAHWSGLHAEGTLRMRPNAFWTAGGSFWRLPTSAPRLYEDLRESTLVVFKGDLNYRKLVADAAWAPTTAFAEALGPMGRGSGVDLLSLRTCKADVVVGLPEGKDEELRAEQGEGEGRRWAWSGKWAVVSFSGGKKGE</sequence>
<dbReference type="Pfam" id="PF01937">
    <property type="entry name" value="ARMT1-like_dom"/>
    <property type="match status" value="1"/>
</dbReference>
<evidence type="ECO:0000259" key="8">
    <source>
        <dbReference type="Pfam" id="PF01937"/>
    </source>
</evidence>
<keyword evidence="3 7" id="KW-0479">Metal-binding</keyword>
<dbReference type="GO" id="GO:0006974">
    <property type="term" value="P:DNA damage response"/>
    <property type="evidence" value="ECO:0007669"/>
    <property type="project" value="TreeGrafter"/>
</dbReference>
<keyword evidence="4 7" id="KW-0378">Hydrolase</keyword>
<dbReference type="SUPFAM" id="SSF111321">
    <property type="entry name" value="AF1104-like"/>
    <property type="match status" value="1"/>
</dbReference>
<evidence type="ECO:0000256" key="2">
    <source>
        <dbReference type="ARBA" id="ARBA00009519"/>
    </source>
</evidence>
<comment type="cofactor">
    <cofactor evidence="7">
        <name>Mn(2+)</name>
        <dbReference type="ChEBI" id="CHEBI:29035"/>
    </cofactor>
    <cofactor evidence="7">
        <name>Ni(2+)</name>
        <dbReference type="ChEBI" id="CHEBI:49786"/>
    </cofactor>
</comment>
<dbReference type="GO" id="GO:0046872">
    <property type="term" value="F:metal ion binding"/>
    <property type="evidence" value="ECO:0007669"/>
    <property type="project" value="UniProtKB-UniRule"/>
</dbReference>
<dbReference type="GO" id="GO:0097023">
    <property type="term" value="F:fructose 6-phosphate aldolase activity"/>
    <property type="evidence" value="ECO:0007669"/>
    <property type="project" value="RHEA"/>
</dbReference>
<dbReference type="Proteomes" id="UP000077154">
    <property type="component" value="Unassembled WGS sequence"/>
</dbReference>
<gene>
    <name evidence="9" type="ORF">VC83_00566</name>
</gene>
<dbReference type="OrthoDB" id="541375at2759"/>
<proteinExistence type="inferred from homology"/>
<dbReference type="GO" id="GO:0103026">
    <property type="term" value="F:fructose-1-phosphatase activity"/>
    <property type="evidence" value="ECO:0007669"/>
    <property type="project" value="RHEA"/>
</dbReference>